<evidence type="ECO:0000313" key="2">
    <source>
        <dbReference type="EMBL" id="KAA0701374.1"/>
    </source>
</evidence>
<reference evidence="2 3" key="1">
    <citation type="journal article" date="2019" name="Mol. Ecol. Resour.">
        <title>Chromosome-level genome assembly of Triplophysa tibetana, a fish adapted to the harsh high-altitude environment of the Tibetan Plateau.</title>
        <authorList>
            <person name="Yang X."/>
            <person name="Liu H."/>
            <person name="Ma Z."/>
            <person name="Zou Y."/>
            <person name="Zou M."/>
            <person name="Mao Y."/>
            <person name="Li X."/>
            <person name="Wang H."/>
            <person name="Chen T."/>
            <person name="Wang W."/>
            <person name="Yang R."/>
        </authorList>
    </citation>
    <scope>NUCLEOTIDE SEQUENCE [LARGE SCALE GENOMIC DNA]</scope>
    <source>
        <strain evidence="2">TTIB1903HZAU</strain>
        <tissue evidence="2">Muscle</tissue>
    </source>
</reference>
<keyword evidence="2" id="KW-0371">Homeobox</keyword>
<gene>
    <name evidence="2" type="ORF">E1301_Tti024236</name>
</gene>
<dbReference type="Proteomes" id="UP000324632">
    <property type="component" value="Unassembled WGS sequence"/>
</dbReference>
<keyword evidence="2" id="KW-0238">DNA-binding</keyword>
<keyword evidence="3" id="KW-1185">Reference proteome</keyword>
<accession>A0A5A9MRT8</accession>
<name>A0A5A9MRT8_9TELE</name>
<dbReference type="AlphaFoldDB" id="A0A5A9MRT8"/>
<proteinExistence type="predicted"/>
<organism evidence="2 3">
    <name type="scientific">Triplophysa tibetana</name>
    <dbReference type="NCBI Taxonomy" id="1572043"/>
    <lineage>
        <taxon>Eukaryota</taxon>
        <taxon>Metazoa</taxon>
        <taxon>Chordata</taxon>
        <taxon>Craniata</taxon>
        <taxon>Vertebrata</taxon>
        <taxon>Euteleostomi</taxon>
        <taxon>Actinopterygii</taxon>
        <taxon>Neopterygii</taxon>
        <taxon>Teleostei</taxon>
        <taxon>Ostariophysi</taxon>
        <taxon>Cypriniformes</taxon>
        <taxon>Nemacheilidae</taxon>
        <taxon>Triplophysa</taxon>
    </lineage>
</organism>
<dbReference type="GO" id="GO:0003677">
    <property type="term" value="F:DNA binding"/>
    <property type="evidence" value="ECO:0007669"/>
    <property type="project" value="UniProtKB-KW"/>
</dbReference>
<evidence type="ECO:0000313" key="3">
    <source>
        <dbReference type="Proteomes" id="UP000324632"/>
    </source>
</evidence>
<sequence>MEREIEMMKDEKRMRRDPSEFNMETGSGSCDPPGGQRGLMQRCIRDAWSEQRGGGVLHSRIVMQTETTASPLSRGQQLYYKHTTSRPGAAEHRRTGTERHAPRRNPEHLASPSVLHMYKMDYSYLNTYDSCMAAMEASAYADFNSCIPYKFFSDPSGLKREAEAAADPHDLHERAAEGARAGVRGDALPDIYTREELALKIDLTEARVQVGSRTEGPNFASKNARRQLQSRRSIWKQLPSSKRIWRESLFVRGR</sequence>
<feature type="region of interest" description="Disordered" evidence="1">
    <location>
        <begin position="1"/>
        <end position="36"/>
    </location>
</feature>
<feature type="compositionally biased region" description="Basic and acidic residues" evidence="1">
    <location>
        <begin position="1"/>
        <end position="19"/>
    </location>
</feature>
<feature type="compositionally biased region" description="Basic and acidic residues" evidence="1">
    <location>
        <begin position="89"/>
        <end position="107"/>
    </location>
</feature>
<protein>
    <submittedName>
        <fullName evidence="2">Paired mesoderm homeobox protein 2A ARIX1 homeodomain protein</fullName>
    </submittedName>
</protein>
<evidence type="ECO:0000256" key="1">
    <source>
        <dbReference type="SAM" id="MobiDB-lite"/>
    </source>
</evidence>
<comment type="caution">
    <text evidence="2">The sequence shown here is derived from an EMBL/GenBank/DDBJ whole genome shotgun (WGS) entry which is preliminary data.</text>
</comment>
<dbReference type="EMBL" id="SOYY01000146">
    <property type="protein sequence ID" value="KAA0701374.1"/>
    <property type="molecule type" value="Genomic_DNA"/>
</dbReference>
<feature type="region of interest" description="Disordered" evidence="1">
    <location>
        <begin position="82"/>
        <end position="108"/>
    </location>
</feature>